<sequence length="1117" mass="120644">MIRKPLRLAALLACAASFAVPSWADELADGFHNPPQSARPRVWWHWMNGNVTKDGISKDLDWMQRVGIGGVQNFDANLSTPQIVPERLIYMTEPWKDAFRHAVREADARGLEFAIAASPGWSETGGPWVKPEDAMKKLVWAEAELRGGQRLKGALPAPPSITGPFQSAQFHEALPGGAEMQTLPAFYRDARVLAYPLVPKALPRPAVSEGDGSPVDAAPLLDGDLETVARIGKGDAARPGTMVLDYGKPVTVRSASLFVPHARPPFGDPDYRPALEVEQDGGWRRIGAFPLTEVATTISFAPVTGRRFRLVLAPNDAPRAPGLGEGAPGAITMDVFARPQSDTLAIGDFRLLAEARIDRFEAKAGFALVSDYNALAEKSAADLPAIDPAKVVDLTDRLRPDGTLDWTAPAGSDWRIVRMGYSLTGKTNHPATPEATGLEVDKYDPAAVRRYIETYLGLYRDAVGAEWIGKKGIRALLTDSIEVGASNWTPRMVEEFRARRGYDPVPFLPALTGAVVGSAARSDAFLHDFRQTLADLLADAHYGTIAKVAHEQGLIVYGEALENGRPVLGDDLAMRAHADVPMAALWTYNRGSAPRPTLIGDMKGAASVAHIYGQNIVSAESMTAAFAPWAFAPADLKRVIDLEFVSGVNRPIVHTSVHQPVDDKLPGLSLAIFGQYFNRHDSWAEMARPWVDYMARTGFLLQQGRDHADIAWFHGEDMPVTALFEHGEPAGLPRRHGYDFVNADILAKVLKVEGGELVAPGGARYRALYLGGSSRVMTLPTLRRIAQLAEQGATVIGAAPERSPALQDDPTAFRALVARLWSGAPVTPVGQGRVIAETDVEKALAGIGIGPDFSFAGAGPDADLRFLHRKLADGDLYFIRNGLFRPEKIEARFRVTGRQPELWRATDGTAQPLSYRTEGSQTVVSLDVGAEDAFFILFRKPADAPALTIAQPDMRPVATLSAPWKVTFQQGRGAPASLTMKTLAPLNESADPGVRYFSGIATYTTSFALPRGVKPGAPLSIDLGAIGDLAEVRVNGQLAGASWFAPHRLDIGKWVKPGSNRLEVKVANLWVNRLIGDQQSGAEKITFTAAPTYRPDAPLRPSGLIGPVTLIAETGDR</sequence>
<evidence type="ECO:0000256" key="1">
    <source>
        <dbReference type="ARBA" id="ARBA00022729"/>
    </source>
</evidence>
<dbReference type="EMBL" id="JACIDT010000005">
    <property type="protein sequence ID" value="MBB3926128.1"/>
    <property type="molecule type" value="Genomic_DNA"/>
</dbReference>
<evidence type="ECO:0000256" key="2">
    <source>
        <dbReference type="ARBA" id="ARBA00022801"/>
    </source>
</evidence>
<dbReference type="PANTHER" id="PTHR43817">
    <property type="entry name" value="GLYCOSYL HYDROLASE"/>
    <property type="match status" value="1"/>
</dbReference>
<dbReference type="InterPro" id="IPR008979">
    <property type="entry name" value="Galactose-bd-like_sf"/>
</dbReference>
<gene>
    <name evidence="4" type="ORF">GGR43_001843</name>
</gene>
<dbReference type="Pfam" id="PF17132">
    <property type="entry name" value="Glyco_hydro_106"/>
    <property type="match status" value="1"/>
</dbReference>
<keyword evidence="1 3" id="KW-0732">Signal</keyword>
<dbReference type="SUPFAM" id="SSF49785">
    <property type="entry name" value="Galactose-binding domain-like"/>
    <property type="match status" value="1"/>
</dbReference>
<dbReference type="AlphaFoldDB" id="A0A7W6FPQ3"/>
<keyword evidence="2" id="KW-0378">Hydrolase</keyword>
<keyword evidence="5" id="KW-1185">Reference proteome</keyword>
<proteinExistence type="predicted"/>
<organism evidence="4 5">
    <name type="scientific">Sphingobium jiangsuense</name>
    <dbReference type="NCBI Taxonomy" id="870476"/>
    <lineage>
        <taxon>Bacteria</taxon>
        <taxon>Pseudomonadati</taxon>
        <taxon>Pseudomonadota</taxon>
        <taxon>Alphaproteobacteria</taxon>
        <taxon>Sphingomonadales</taxon>
        <taxon>Sphingomonadaceae</taxon>
        <taxon>Sphingobium</taxon>
    </lineage>
</organism>
<dbReference type="Proteomes" id="UP000571950">
    <property type="component" value="Unassembled WGS sequence"/>
</dbReference>
<dbReference type="PANTHER" id="PTHR43817:SF1">
    <property type="entry name" value="HYDROLASE, FAMILY 43, PUTATIVE (AFU_ORTHOLOGUE AFUA_3G01660)-RELATED"/>
    <property type="match status" value="1"/>
</dbReference>
<evidence type="ECO:0000256" key="3">
    <source>
        <dbReference type="SAM" id="SignalP"/>
    </source>
</evidence>
<name>A0A7W6FPQ3_9SPHN</name>
<dbReference type="RefSeq" id="WP_188071666.1">
    <property type="nucleotide sequence ID" value="NZ_BSPS01000138.1"/>
</dbReference>
<dbReference type="GO" id="GO:0016787">
    <property type="term" value="F:hydrolase activity"/>
    <property type="evidence" value="ECO:0007669"/>
    <property type="project" value="UniProtKB-KW"/>
</dbReference>
<reference evidence="4 5" key="1">
    <citation type="submission" date="2020-08" db="EMBL/GenBank/DDBJ databases">
        <title>Genomic Encyclopedia of Type Strains, Phase IV (KMG-IV): sequencing the most valuable type-strain genomes for metagenomic binning, comparative biology and taxonomic classification.</title>
        <authorList>
            <person name="Goeker M."/>
        </authorList>
    </citation>
    <scope>NUCLEOTIDE SEQUENCE [LARGE SCALE GENOMIC DNA]</scope>
    <source>
        <strain evidence="4 5">DSM 26189</strain>
    </source>
</reference>
<evidence type="ECO:0000313" key="5">
    <source>
        <dbReference type="Proteomes" id="UP000571950"/>
    </source>
</evidence>
<dbReference type="Gene3D" id="2.60.120.260">
    <property type="entry name" value="Galactose-binding domain-like"/>
    <property type="match status" value="1"/>
</dbReference>
<evidence type="ECO:0008006" key="6">
    <source>
        <dbReference type="Google" id="ProtNLM"/>
    </source>
</evidence>
<protein>
    <recommendedName>
        <fullName evidence="6">Glycoside hydrolase</fullName>
    </recommendedName>
</protein>
<feature type="chain" id="PRO_5031016294" description="Glycoside hydrolase" evidence="3">
    <location>
        <begin position="25"/>
        <end position="1117"/>
    </location>
</feature>
<feature type="signal peptide" evidence="3">
    <location>
        <begin position="1"/>
        <end position="24"/>
    </location>
</feature>
<accession>A0A7W6FPQ3</accession>
<evidence type="ECO:0000313" key="4">
    <source>
        <dbReference type="EMBL" id="MBB3926128.1"/>
    </source>
</evidence>
<dbReference type="NCBIfam" id="NF045579">
    <property type="entry name" value="rhamnoside_JR"/>
    <property type="match status" value="1"/>
</dbReference>
<comment type="caution">
    <text evidence="4">The sequence shown here is derived from an EMBL/GenBank/DDBJ whole genome shotgun (WGS) entry which is preliminary data.</text>
</comment>